<sequence length="116" mass="13567">MNTLKMMKEIYEIANESLANGKDELSSEEESIFQDKIKLFSEYYLTDIKKAKKARDEILNKRILKVKEPENVNPENANFIGESSKGNKRKNTQKGKQKIKKPKIEYDYSKNDFITI</sequence>
<accession>A0A1I8BIL6</accession>
<organism evidence="2 3">
    <name type="scientific">Meloidogyne hapla</name>
    <name type="common">Root-knot nematode worm</name>
    <dbReference type="NCBI Taxonomy" id="6305"/>
    <lineage>
        <taxon>Eukaryota</taxon>
        <taxon>Metazoa</taxon>
        <taxon>Ecdysozoa</taxon>
        <taxon>Nematoda</taxon>
        <taxon>Chromadorea</taxon>
        <taxon>Rhabditida</taxon>
        <taxon>Tylenchina</taxon>
        <taxon>Tylenchomorpha</taxon>
        <taxon>Tylenchoidea</taxon>
        <taxon>Meloidogynidae</taxon>
        <taxon>Meloidogyninae</taxon>
        <taxon>Meloidogyne</taxon>
    </lineage>
</organism>
<evidence type="ECO:0000313" key="3">
    <source>
        <dbReference type="WBParaSite" id="MhA1_Contig2691.frz3.gene3"/>
    </source>
</evidence>
<name>A0A1I8BIL6_MELHA</name>
<reference evidence="3" key="1">
    <citation type="submission" date="2016-11" db="UniProtKB">
        <authorList>
            <consortium name="WormBaseParasite"/>
        </authorList>
    </citation>
    <scope>IDENTIFICATION</scope>
</reference>
<evidence type="ECO:0000313" key="2">
    <source>
        <dbReference type="Proteomes" id="UP000095281"/>
    </source>
</evidence>
<proteinExistence type="predicted"/>
<feature type="compositionally biased region" description="Basic residues" evidence="1">
    <location>
        <begin position="86"/>
        <end position="101"/>
    </location>
</feature>
<keyword evidence="2" id="KW-1185">Reference proteome</keyword>
<dbReference type="AlphaFoldDB" id="A0A1I8BIL6"/>
<dbReference type="Proteomes" id="UP000095281">
    <property type="component" value="Unplaced"/>
</dbReference>
<protein>
    <submittedName>
        <fullName evidence="3">Uncharacterized protein</fullName>
    </submittedName>
</protein>
<feature type="region of interest" description="Disordered" evidence="1">
    <location>
        <begin position="74"/>
        <end position="103"/>
    </location>
</feature>
<evidence type="ECO:0000256" key="1">
    <source>
        <dbReference type="SAM" id="MobiDB-lite"/>
    </source>
</evidence>
<dbReference type="WBParaSite" id="MhA1_Contig2691.frz3.gene3">
    <property type="protein sequence ID" value="MhA1_Contig2691.frz3.gene3"/>
    <property type="gene ID" value="MhA1_Contig2691.frz3.gene3"/>
</dbReference>